<dbReference type="GO" id="GO:0005615">
    <property type="term" value="C:extracellular space"/>
    <property type="evidence" value="ECO:0007669"/>
    <property type="project" value="TreeGrafter"/>
</dbReference>
<dbReference type="SUPFAM" id="SSF56496">
    <property type="entry name" value="Fibrinogen C-terminal domain-like"/>
    <property type="match status" value="1"/>
</dbReference>
<dbReference type="SMART" id="SM00186">
    <property type="entry name" value="FBG"/>
    <property type="match status" value="1"/>
</dbReference>
<dbReference type="InterPro" id="IPR014716">
    <property type="entry name" value="Fibrinogen_a/b/g_C_1"/>
</dbReference>
<feature type="signal peptide" evidence="1">
    <location>
        <begin position="1"/>
        <end position="21"/>
    </location>
</feature>
<evidence type="ECO:0000313" key="3">
    <source>
        <dbReference type="EnsemblMetazoa" id="ACUA027234-PA"/>
    </source>
</evidence>
<feature type="domain" description="Fibrinogen C-terminal" evidence="2">
    <location>
        <begin position="56"/>
        <end position="184"/>
    </location>
</feature>
<dbReference type="EMBL" id="AXCM01008784">
    <property type="status" value="NOT_ANNOTATED_CDS"/>
    <property type="molecule type" value="Genomic_DNA"/>
</dbReference>
<keyword evidence="4" id="KW-1185">Reference proteome</keyword>
<dbReference type="EnsemblMetazoa" id="ACUA027234-RA">
    <property type="protein sequence ID" value="ACUA027234-PA"/>
    <property type="gene ID" value="ACUA027234"/>
</dbReference>
<reference evidence="3" key="2">
    <citation type="submission" date="2020-05" db="UniProtKB">
        <authorList>
            <consortium name="EnsemblMetazoa"/>
        </authorList>
    </citation>
    <scope>IDENTIFICATION</scope>
    <source>
        <strain evidence="3">A-37</strain>
    </source>
</reference>
<proteinExistence type="predicted"/>
<dbReference type="PROSITE" id="PS51406">
    <property type="entry name" value="FIBRINOGEN_C_2"/>
    <property type="match status" value="1"/>
</dbReference>
<evidence type="ECO:0000256" key="1">
    <source>
        <dbReference type="SAM" id="SignalP"/>
    </source>
</evidence>
<evidence type="ECO:0000313" key="4">
    <source>
        <dbReference type="Proteomes" id="UP000075883"/>
    </source>
</evidence>
<organism evidence="3 4">
    <name type="scientific">Anopheles culicifacies</name>
    <dbReference type="NCBI Taxonomy" id="139723"/>
    <lineage>
        <taxon>Eukaryota</taxon>
        <taxon>Metazoa</taxon>
        <taxon>Ecdysozoa</taxon>
        <taxon>Arthropoda</taxon>
        <taxon>Hexapoda</taxon>
        <taxon>Insecta</taxon>
        <taxon>Pterygota</taxon>
        <taxon>Neoptera</taxon>
        <taxon>Endopterygota</taxon>
        <taxon>Diptera</taxon>
        <taxon>Nematocera</taxon>
        <taxon>Culicoidea</taxon>
        <taxon>Culicidae</taxon>
        <taxon>Anophelinae</taxon>
        <taxon>Anopheles</taxon>
        <taxon>culicifacies species complex</taxon>
    </lineage>
</organism>
<dbReference type="InterPro" id="IPR050373">
    <property type="entry name" value="Fibrinogen_C-term_domain"/>
</dbReference>
<dbReference type="PANTHER" id="PTHR19143">
    <property type="entry name" value="FIBRINOGEN/TENASCIN/ANGIOPOEITIN"/>
    <property type="match status" value="1"/>
</dbReference>
<feature type="chain" id="PRO_5008128869" description="Fibrinogen C-terminal domain-containing protein" evidence="1">
    <location>
        <begin position="22"/>
        <end position="231"/>
    </location>
</feature>
<name>A0A182MVG8_9DIPT</name>
<dbReference type="Proteomes" id="UP000075883">
    <property type="component" value="Unassembled WGS sequence"/>
</dbReference>
<dbReference type="InterPro" id="IPR036056">
    <property type="entry name" value="Fibrinogen-like_C"/>
</dbReference>
<dbReference type="AlphaFoldDB" id="A0A182MVG8"/>
<reference evidence="4" key="1">
    <citation type="submission" date="2013-09" db="EMBL/GenBank/DDBJ databases">
        <title>The Genome Sequence of Anopheles culicifacies species A.</title>
        <authorList>
            <consortium name="The Broad Institute Genomics Platform"/>
            <person name="Neafsey D.E."/>
            <person name="Besansky N."/>
            <person name="Howell P."/>
            <person name="Walton C."/>
            <person name="Young S.K."/>
            <person name="Zeng Q."/>
            <person name="Gargeya S."/>
            <person name="Fitzgerald M."/>
            <person name="Haas B."/>
            <person name="Abouelleil A."/>
            <person name="Allen A.W."/>
            <person name="Alvarado L."/>
            <person name="Arachchi H.M."/>
            <person name="Berlin A.M."/>
            <person name="Chapman S.B."/>
            <person name="Gainer-Dewar J."/>
            <person name="Goldberg J."/>
            <person name="Griggs A."/>
            <person name="Gujja S."/>
            <person name="Hansen M."/>
            <person name="Howarth C."/>
            <person name="Imamovic A."/>
            <person name="Ireland A."/>
            <person name="Larimer J."/>
            <person name="McCowan C."/>
            <person name="Murphy C."/>
            <person name="Pearson M."/>
            <person name="Poon T.W."/>
            <person name="Priest M."/>
            <person name="Roberts A."/>
            <person name="Saif S."/>
            <person name="Shea T."/>
            <person name="Sisk P."/>
            <person name="Sykes S."/>
            <person name="Wortman J."/>
            <person name="Nusbaum C."/>
            <person name="Birren B."/>
        </authorList>
    </citation>
    <scope>NUCLEOTIDE SEQUENCE [LARGE SCALE GENOMIC DNA]</scope>
    <source>
        <strain evidence="4">A-37</strain>
    </source>
</reference>
<dbReference type="Gene3D" id="3.90.215.10">
    <property type="entry name" value="Gamma Fibrinogen, chain A, domain 1"/>
    <property type="match status" value="2"/>
</dbReference>
<dbReference type="PANTHER" id="PTHR19143:SF327">
    <property type="entry name" value="FI21813P1-RELATED"/>
    <property type="match status" value="1"/>
</dbReference>
<evidence type="ECO:0000259" key="2">
    <source>
        <dbReference type="PROSITE" id="PS51406"/>
    </source>
</evidence>
<sequence>MQFVYGIALAVFCIVITELQATTTRTGFGLEFLQTQLELFELRMQTKLDALQNNIKHNQIAIEYLKNVSSRTFTNNDSGVYYVNLTPSQNTSFEVFRDGSNNHGFGSNWTIFQRRIDGTVNFNRNWTEYKHGFGDVRGEHWLGLEKLHKILNTERHELLIIMEDYDGVIAYAKYDNFQIGNEAQSNLNGVYLNGGKQNSNKGIHWFHFRGYHYSLKATKMMVRPFALRSKG</sequence>
<accession>A0A182MVG8</accession>
<protein>
    <recommendedName>
        <fullName evidence="2">Fibrinogen C-terminal domain-containing protein</fullName>
    </recommendedName>
</protein>
<dbReference type="InterPro" id="IPR002181">
    <property type="entry name" value="Fibrinogen_a/b/g_C_dom"/>
</dbReference>
<dbReference type="VEuPathDB" id="VectorBase:ACUA027234"/>
<keyword evidence="1" id="KW-0732">Signal</keyword>
<dbReference type="STRING" id="139723.A0A182MVG8"/>
<dbReference type="Pfam" id="PF00147">
    <property type="entry name" value="Fibrinogen_C"/>
    <property type="match status" value="1"/>
</dbReference>